<evidence type="ECO:0000256" key="2">
    <source>
        <dbReference type="ARBA" id="ARBA00023125"/>
    </source>
</evidence>
<dbReference type="GO" id="GO:0003677">
    <property type="term" value="F:DNA binding"/>
    <property type="evidence" value="ECO:0007669"/>
    <property type="project" value="UniProtKB-KW"/>
</dbReference>
<dbReference type="InterPro" id="IPR036388">
    <property type="entry name" value="WH-like_DNA-bd_sf"/>
</dbReference>
<dbReference type="Pfam" id="PF01047">
    <property type="entry name" value="MarR"/>
    <property type="match status" value="1"/>
</dbReference>
<dbReference type="PRINTS" id="PR00598">
    <property type="entry name" value="HTHMARR"/>
</dbReference>
<keyword evidence="2 5" id="KW-0238">DNA-binding</keyword>
<dbReference type="PROSITE" id="PS50995">
    <property type="entry name" value="HTH_MARR_2"/>
    <property type="match status" value="1"/>
</dbReference>
<keyword evidence="3" id="KW-0804">Transcription</keyword>
<accession>A0A1I2FP26</accession>
<organism evidence="5 6">
    <name type="scientific">Paenibacillus catalpae</name>
    <dbReference type="NCBI Taxonomy" id="1045775"/>
    <lineage>
        <taxon>Bacteria</taxon>
        <taxon>Bacillati</taxon>
        <taxon>Bacillota</taxon>
        <taxon>Bacilli</taxon>
        <taxon>Bacillales</taxon>
        <taxon>Paenibacillaceae</taxon>
        <taxon>Paenibacillus</taxon>
    </lineage>
</organism>
<dbReference type="Proteomes" id="UP000198855">
    <property type="component" value="Unassembled WGS sequence"/>
</dbReference>
<dbReference type="SUPFAM" id="SSF46785">
    <property type="entry name" value="Winged helix' DNA-binding domain"/>
    <property type="match status" value="1"/>
</dbReference>
<dbReference type="AlphaFoldDB" id="A0A1I2FP26"/>
<dbReference type="GO" id="GO:0003700">
    <property type="term" value="F:DNA-binding transcription factor activity"/>
    <property type="evidence" value="ECO:0007669"/>
    <property type="project" value="InterPro"/>
</dbReference>
<dbReference type="InterPro" id="IPR036390">
    <property type="entry name" value="WH_DNA-bd_sf"/>
</dbReference>
<dbReference type="SMART" id="SM00347">
    <property type="entry name" value="HTH_MARR"/>
    <property type="match status" value="1"/>
</dbReference>
<keyword evidence="6" id="KW-1185">Reference proteome</keyword>
<sequence length="150" mass="17212">MHQKGLDHSIGFLLGATYRKLTNFFAARIKDFGLTPEQWAVLFRVREEDGLIQKELAERAGKDKPTTTRILDSLEAKGFITKRASEHDRRSFQVYITDLGRETADTIEPIEYSTIAEIARVLSAEEYEQMTSLLKRLNAHTTSLLEHEKE</sequence>
<protein>
    <submittedName>
        <fullName evidence="5">DNA-binding transcriptional regulator, MarR family</fullName>
    </submittedName>
</protein>
<evidence type="ECO:0000313" key="5">
    <source>
        <dbReference type="EMBL" id="SFF07244.1"/>
    </source>
</evidence>
<gene>
    <name evidence="5" type="ORF">SAMN05216378_4973</name>
</gene>
<dbReference type="InterPro" id="IPR000835">
    <property type="entry name" value="HTH_MarR-typ"/>
</dbReference>
<dbReference type="STRING" id="1045775.SAMN05216378_4973"/>
<dbReference type="RefSeq" id="WP_091189101.1">
    <property type="nucleotide sequence ID" value="NZ_FOMT01000005.1"/>
</dbReference>
<evidence type="ECO:0000256" key="1">
    <source>
        <dbReference type="ARBA" id="ARBA00023015"/>
    </source>
</evidence>
<evidence type="ECO:0000259" key="4">
    <source>
        <dbReference type="PROSITE" id="PS50995"/>
    </source>
</evidence>
<evidence type="ECO:0000313" key="6">
    <source>
        <dbReference type="Proteomes" id="UP000198855"/>
    </source>
</evidence>
<keyword evidence="1" id="KW-0805">Transcription regulation</keyword>
<name>A0A1I2FP26_9BACL</name>
<evidence type="ECO:0000256" key="3">
    <source>
        <dbReference type="ARBA" id="ARBA00023163"/>
    </source>
</evidence>
<dbReference type="OrthoDB" id="5327581at2"/>
<feature type="domain" description="HTH marR-type" evidence="4">
    <location>
        <begin position="7"/>
        <end position="139"/>
    </location>
</feature>
<dbReference type="EMBL" id="FOMT01000005">
    <property type="protein sequence ID" value="SFF07244.1"/>
    <property type="molecule type" value="Genomic_DNA"/>
</dbReference>
<dbReference type="Gene3D" id="1.10.10.10">
    <property type="entry name" value="Winged helix-like DNA-binding domain superfamily/Winged helix DNA-binding domain"/>
    <property type="match status" value="1"/>
</dbReference>
<dbReference type="PANTHER" id="PTHR42756:SF1">
    <property type="entry name" value="TRANSCRIPTIONAL REPRESSOR OF EMRAB OPERON"/>
    <property type="match status" value="1"/>
</dbReference>
<reference evidence="6" key="1">
    <citation type="submission" date="2016-10" db="EMBL/GenBank/DDBJ databases">
        <authorList>
            <person name="Varghese N."/>
            <person name="Submissions S."/>
        </authorList>
    </citation>
    <scope>NUCLEOTIDE SEQUENCE [LARGE SCALE GENOMIC DNA]</scope>
    <source>
        <strain evidence="6">CGMCC 1.10784</strain>
    </source>
</reference>
<proteinExistence type="predicted"/>
<dbReference type="PANTHER" id="PTHR42756">
    <property type="entry name" value="TRANSCRIPTIONAL REGULATOR, MARR"/>
    <property type="match status" value="1"/>
</dbReference>